<dbReference type="InterPro" id="IPR009014">
    <property type="entry name" value="Transketo_C/PFOR_II"/>
</dbReference>
<feature type="binding site" evidence="13">
    <location>
        <position position="840"/>
    </location>
    <ligand>
        <name>[4Fe-4S] cluster</name>
        <dbReference type="ChEBI" id="CHEBI:49883"/>
        <label>3</label>
    </ligand>
</feature>
<dbReference type="SMART" id="SM00890">
    <property type="entry name" value="EKR"/>
    <property type="match status" value="1"/>
</dbReference>
<dbReference type="InterPro" id="IPR011766">
    <property type="entry name" value="TPP_enzyme_TPP-bd"/>
</dbReference>
<dbReference type="AlphaFoldDB" id="A0AA37D007"/>
<dbReference type="SUPFAM" id="SSF52518">
    <property type="entry name" value="Thiamin diphosphate-binding fold (THDP-binding)"/>
    <property type="match status" value="2"/>
</dbReference>
<evidence type="ECO:0000313" key="14">
    <source>
        <dbReference type="EMBL" id="GJA65205.1"/>
    </source>
</evidence>
<feature type="binding site" evidence="13">
    <location>
        <position position="865"/>
    </location>
    <ligand>
        <name>[4Fe-4S] cluster</name>
        <dbReference type="ChEBI" id="CHEBI:49883"/>
        <label>3</label>
    </ligand>
</feature>
<dbReference type="InterPro" id="IPR002880">
    <property type="entry name" value="Pyrv_Fd/Flavodoxin_OxRdtase_N"/>
</dbReference>
<keyword evidence="6 10" id="KW-0560">Oxidoreductase</keyword>
<dbReference type="Pfam" id="PF12838">
    <property type="entry name" value="Fer4_7"/>
    <property type="match status" value="1"/>
</dbReference>
<dbReference type="InterPro" id="IPR002869">
    <property type="entry name" value="Pyrv_flavodox_OxRed_cen"/>
</dbReference>
<proteinExistence type="inferred from homology"/>
<evidence type="ECO:0000256" key="11">
    <source>
        <dbReference type="PIRSR" id="PIRSR000159-1"/>
    </source>
</evidence>
<dbReference type="GO" id="GO:0005506">
    <property type="term" value="F:iron ion binding"/>
    <property type="evidence" value="ECO:0007669"/>
    <property type="project" value="InterPro"/>
</dbReference>
<comment type="cofactor">
    <cofactor evidence="13">
        <name>[4Fe-4S] cluster</name>
        <dbReference type="ChEBI" id="CHEBI:49883"/>
    </cofactor>
    <text evidence="13">Binds 3 [4Fe-4S] clusters per subunit.</text>
</comment>
<evidence type="ECO:0000256" key="1">
    <source>
        <dbReference type="ARBA" id="ARBA00009032"/>
    </source>
</evidence>
<dbReference type="Gene3D" id="3.40.920.10">
    <property type="entry name" value="Pyruvate-ferredoxin oxidoreductase, PFOR, domain III"/>
    <property type="match status" value="1"/>
</dbReference>
<dbReference type="RefSeq" id="WP_113977957.1">
    <property type="nucleotide sequence ID" value="NZ_BPNA01000009.1"/>
</dbReference>
<dbReference type="InterPro" id="IPR033412">
    <property type="entry name" value="PFOR_II"/>
</dbReference>
<feature type="binding site" evidence="11">
    <location>
        <position position="865"/>
    </location>
    <ligand>
        <name>thiamine diphosphate</name>
        <dbReference type="ChEBI" id="CHEBI:58937"/>
    </ligand>
</feature>
<dbReference type="InterPro" id="IPR011895">
    <property type="entry name" value="Pyrv_flavodox_OxRed"/>
</dbReference>
<evidence type="ECO:0000256" key="4">
    <source>
        <dbReference type="ARBA" id="ARBA00022723"/>
    </source>
</evidence>
<dbReference type="SUPFAM" id="SSF53323">
    <property type="entry name" value="Pyruvate-ferredoxin oxidoreductase, PFOR, domain III"/>
    <property type="match status" value="1"/>
</dbReference>
<dbReference type="PIRSF" id="PIRSF000159">
    <property type="entry name" value="NifJ"/>
    <property type="match status" value="1"/>
</dbReference>
<dbReference type="GO" id="GO:0051539">
    <property type="term" value="F:4 iron, 4 sulfur cluster binding"/>
    <property type="evidence" value="ECO:0007669"/>
    <property type="project" value="UniProtKB-KW"/>
</dbReference>
<dbReference type="InterPro" id="IPR019456">
    <property type="entry name" value="Pyrv-flavodox_OxRtase_EKR"/>
</dbReference>
<feature type="binding site" evidence="13">
    <location>
        <position position="700"/>
    </location>
    <ligand>
        <name>[4Fe-4S] cluster</name>
        <dbReference type="ChEBI" id="CHEBI:49883"/>
        <label>1</label>
    </ligand>
</feature>
<feature type="site" description="Important for catalytic activity" evidence="12">
    <location>
        <position position="114"/>
    </location>
</feature>
<feature type="binding site" evidence="13">
    <location>
        <position position="1096"/>
    </location>
    <ligand>
        <name>[4Fe-4S] cluster</name>
        <dbReference type="ChEBI" id="CHEBI:49883"/>
        <label>3</label>
    </ligand>
</feature>
<dbReference type="Gene3D" id="3.40.50.920">
    <property type="match status" value="1"/>
</dbReference>
<comment type="similarity">
    <text evidence="1 10">Belongs to the pyruvate:ferredoxin/flavodoxin oxidoreductase family.</text>
</comment>
<dbReference type="GO" id="GO:0006979">
    <property type="term" value="P:response to oxidative stress"/>
    <property type="evidence" value="ECO:0007669"/>
    <property type="project" value="TreeGrafter"/>
</dbReference>
<evidence type="ECO:0000256" key="9">
    <source>
        <dbReference type="ARBA" id="ARBA00048963"/>
    </source>
</evidence>
<feature type="binding site" evidence="11">
    <location>
        <position position="842"/>
    </location>
    <ligand>
        <name>thiamine diphosphate</name>
        <dbReference type="ChEBI" id="CHEBI:58937"/>
    </ligand>
</feature>
<dbReference type="GO" id="GO:0030976">
    <property type="term" value="F:thiamine pyrophosphate binding"/>
    <property type="evidence" value="ECO:0007669"/>
    <property type="project" value="InterPro"/>
</dbReference>
<keyword evidence="7 13" id="KW-0408">Iron</keyword>
<dbReference type="InterPro" id="IPR019752">
    <property type="entry name" value="Pyrv/ketoisovalerate_OxRed_cat"/>
</dbReference>
<dbReference type="FunFam" id="3.40.920.10:FF:000001">
    <property type="entry name" value="Pyruvate:ferredoxin (Flavodoxin) oxidoreductase"/>
    <property type="match status" value="1"/>
</dbReference>
<evidence type="ECO:0000256" key="13">
    <source>
        <dbReference type="PIRSR" id="PIRSR000159-50"/>
    </source>
</evidence>
<sequence>MKHELIMVDGNEAAARVAYQLSEVCAIYPITPSSTMAELADAWAAQGQTNLWGNIPTVVEMQSEGGAAGTVHGALQAGALATTFTASQGLMLMLPNMYKIAGELTSAVFHVAARSLAAQGLSIFGDHQDVMAARSTGFAMLASGSVQEAQDLALVAHSVTLQCRVPFIHFFDGFRTSHEVNKITALHKDEIRALIDNDWVRAHRARALNPDHPVMRGTAQNPDTYFQSRESVNPFYEAVPARVQQCMESLGELTGRHYRLVEYHGAPDATDVIVLMGSGAATARTTVDWLNRQDRKTGVLVIRLYRPFPVQALLDALPASVRRMAVLDRTKEPGAGGEPLLLDVQSALIDGLQRGLIKRLPWLSGGRYGLSSKEFTPAMCAAVFEELASDAPRPRFTVGIVDDVSGLSLAWHPIGDLEPASRVRALFFGLGADGTVGANKNSIKIIGELEGFHAQGYFVYDSKKSGSRTVSHLRFGPEPIDAPWLVEQASFIGCHQWGFVESVDLLEHAAEGATLLLNAPYEPERVWAELPERLRARIRALDIRLYCIDGDRVAERNGMGNRINTIMQTCFFALAGILPRDEAIALIKESIEKSYARKGPEVVERNFAAVDDTLAHLHQVAIPAGEEQISDYPLPLAPGGSEFVQRVTGPMLAGRGDRIPVSMLPVDGTYPTATSRFEKRDIACEIPIWHSDICIQCGNCVFVCPHGALRAKFYHQDWLATAPEAAQSVPVTARGFPDSRYTLQLYPEDCTGCGQCVQACPVRAGADARHQGESAEGESHEGERAIVMMDKAPHLAGQKQALCWFESLPWPARERVDFSTVRGTQFLEPLFEFSGACAGCGETPYLKLLTQLFGDRMLVANATGCSSIYGGNLPTTPWAKNGEGKGPAWSNSLFEDNAEFGFGFRLTADQHHGQAVAALQAMKGEIGEALVESLISAPQRLESEIRAQRGRVAQVRERLEEVKSGKARELLSLIDQLVRRSVWIVGGDGWAYDIGSAGLDHVLASGRDVNVLVMDTEVYSNTGGQMSKSTPLGAVAKFAAGGKTLAKKDVALQAISYGNVYVARIAFGANPQQALQALREAEAYPGPSLIIAYSHCIAHGLDMEQGLAQQKRAVDSGHWPLMRYNPVLRSAGQNPFSLDSLRPSIPLAEYRQQETRYRVLAQSHPQEAERLMQVAQQVAWQKWATYEEMATREASHFHPPV</sequence>
<keyword evidence="14" id="KW-0670">Pyruvate</keyword>
<dbReference type="PANTHER" id="PTHR32154:SF0">
    <property type="entry name" value="PYRUVATE-FLAVODOXIN OXIDOREDUCTASE-RELATED"/>
    <property type="match status" value="1"/>
</dbReference>
<feature type="binding site" evidence="13">
    <location>
        <position position="756"/>
    </location>
    <ligand>
        <name>[4Fe-4S] cluster</name>
        <dbReference type="ChEBI" id="CHEBI:49883"/>
        <label>2</label>
    </ligand>
</feature>
<dbReference type="GO" id="GO:0016903">
    <property type="term" value="F:oxidoreductase activity, acting on the aldehyde or oxo group of donors"/>
    <property type="evidence" value="ECO:0007669"/>
    <property type="project" value="InterPro"/>
</dbReference>
<dbReference type="InterPro" id="IPR029061">
    <property type="entry name" value="THDP-binding"/>
</dbReference>
<dbReference type="CDD" id="cd03377">
    <property type="entry name" value="TPP_PFOR_PNO"/>
    <property type="match status" value="1"/>
</dbReference>
<feature type="binding site" evidence="11">
    <location>
        <position position="114"/>
    </location>
    <ligand>
        <name>pyruvate</name>
        <dbReference type="ChEBI" id="CHEBI:15361"/>
    </ligand>
</feature>
<dbReference type="InterPro" id="IPR050722">
    <property type="entry name" value="Pyruvate:ferred/Flavod_OxRd"/>
</dbReference>
<dbReference type="PANTHER" id="PTHR32154">
    <property type="entry name" value="PYRUVATE-FLAVODOXIN OXIDOREDUCTASE-RELATED"/>
    <property type="match status" value="1"/>
</dbReference>
<gene>
    <name evidence="14" type="primary">nifJ-1</name>
    <name evidence="14" type="ORF">KAM351_38160</name>
</gene>
<name>A0AA37D007_AERCA</name>
<feature type="site" description="Important for catalytic activity" evidence="12">
    <location>
        <position position="64"/>
    </location>
</feature>
<dbReference type="PROSITE" id="PS51379">
    <property type="entry name" value="4FE4S_FER_2"/>
    <property type="match status" value="2"/>
</dbReference>
<organism evidence="14 15">
    <name type="scientific">Aeromonas caviae</name>
    <name type="common">Aeromonas punctata</name>
    <dbReference type="NCBI Taxonomy" id="648"/>
    <lineage>
        <taxon>Bacteria</taxon>
        <taxon>Pseudomonadati</taxon>
        <taxon>Pseudomonadota</taxon>
        <taxon>Gammaproteobacteria</taxon>
        <taxon>Aeromonadales</taxon>
        <taxon>Aeromonadaceae</taxon>
        <taxon>Aeromonas</taxon>
    </lineage>
</organism>
<dbReference type="InterPro" id="IPR017896">
    <property type="entry name" value="4Fe4S_Fe-S-bd"/>
</dbReference>
<evidence type="ECO:0000313" key="15">
    <source>
        <dbReference type="Proteomes" id="UP000886934"/>
    </source>
</evidence>
<accession>A0AA37D007</accession>
<feature type="binding site" evidence="13">
    <location>
        <position position="837"/>
    </location>
    <ligand>
        <name>[4Fe-4S] cluster</name>
        <dbReference type="ChEBI" id="CHEBI:49883"/>
        <label>3</label>
    </ligand>
</feature>
<evidence type="ECO:0000256" key="5">
    <source>
        <dbReference type="ARBA" id="ARBA00022982"/>
    </source>
</evidence>
<comment type="function">
    <text evidence="10">Oxidoreductase required for the transfer of electrons from pyruvate to flavodoxin.</text>
</comment>
<evidence type="ECO:0000256" key="6">
    <source>
        <dbReference type="ARBA" id="ARBA00023002"/>
    </source>
</evidence>
<dbReference type="NCBIfam" id="TIGR02176">
    <property type="entry name" value="pyruv_ox_red"/>
    <property type="match status" value="1"/>
</dbReference>
<keyword evidence="3 13" id="KW-0004">4Fe-4S</keyword>
<dbReference type="Gene3D" id="4.10.780.10">
    <property type="entry name" value="Pyruvate-flavodoxin oxidoreductase, EKR domain"/>
    <property type="match status" value="1"/>
</dbReference>
<dbReference type="InterPro" id="IPR017900">
    <property type="entry name" value="4Fe4S_Fe_S_CS"/>
</dbReference>
<dbReference type="Gene3D" id="3.30.70.20">
    <property type="match status" value="1"/>
</dbReference>
<dbReference type="Proteomes" id="UP000886934">
    <property type="component" value="Unassembled WGS sequence"/>
</dbReference>
<keyword evidence="4 13" id="KW-0479">Metal-binding</keyword>
<evidence type="ECO:0000256" key="2">
    <source>
        <dbReference type="ARBA" id="ARBA00022448"/>
    </source>
</evidence>
<comment type="catalytic activity">
    <reaction evidence="9 10">
        <text>oxidized [flavodoxin] + pyruvate + CoA + 2 H(+) = reduced [flavodoxin] + acetyl-CoA + CO2</text>
        <dbReference type="Rhea" id="RHEA:44140"/>
        <dbReference type="Rhea" id="RHEA-COMP:10622"/>
        <dbReference type="Rhea" id="RHEA-COMP:10623"/>
        <dbReference type="ChEBI" id="CHEBI:15361"/>
        <dbReference type="ChEBI" id="CHEBI:15378"/>
        <dbReference type="ChEBI" id="CHEBI:16526"/>
        <dbReference type="ChEBI" id="CHEBI:57287"/>
        <dbReference type="ChEBI" id="CHEBI:57288"/>
        <dbReference type="ChEBI" id="CHEBI:57618"/>
        <dbReference type="ChEBI" id="CHEBI:58210"/>
    </reaction>
</comment>
<feature type="binding site" evidence="13">
    <location>
        <position position="750"/>
    </location>
    <ligand>
        <name>[4Fe-4S] cluster</name>
        <dbReference type="ChEBI" id="CHEBI:49883"/>
        <label>2</label>
    </ligand>
</feature>
<dbReference type="PROSITE" id="PS00198">
    <property type="entry name" value="4FE4S_FER_1"/>
    <property type="match status" value="1"/>
</dbReference>
<feature type="site" description="Important for catalytic activity" evidence="12">
    <location>
        <position position="1021"/>
    </location>
</feature>
<dbReference type="Pfam" id="PF01855">
    <property type="entry name" value="POR_N"/>
    <property type="match status" value="1"/>
</dbReference>
<comment type="caution">
    <text evidence="14">The sequence shown here is derived from an EMBL/GenBank/DDBJ whole genome shotgun (WGS) entry which is preliminary data.</text>
</comment>
<feature type="binding site" evidence="11">
    <location>
        <begin position="987"/>
        <end position="990"/>
    </location>
    <ligand>
        <name>thiamine diphosphate</name>
        <dbReference type="ChEBI" id="CHEBI:58937"/>
    </ligand>
</feature>
<dbReference type="FunFam" id="3.40.50.970:FF:000012">
    <property type="entry name" value="Pyruvate:ferredoxin (Flavodoxin) oxidoreductase"/>
    <property type="match status" value="1"/>
</dbReference>
<feature type="binding site" evidence="13">
    <location>
        <position position="760"/>
    </location>
    <ligand>
        <name>[4Fe-4S] cluster</name>
        <dbReference type="ChEBI" id="CHEBI:49883"/>
        <label>1</label>
    </ligand>
</feature>
<keyword evidence="2 10" id="KW-0813">Transport</keyword>
<dbReference type="SUPFAM" id="SSF52922">
    <property type="entry name" value="TK C-terminal domain-like"/>
    <property type="match status" value="1"/>
</dbReference>
<dbReference type="Pfam" id="PF10371">
    <property type="entry name" value="EKR"/>
    <property type="match status" value="1"/>
</dbReference>
<keyword evidence="5 10" id="KW-0249">Electron transport</keyword>
<feature type="site" description="Important for catalytic activity" evidence="12">
    <location>
        <position position="31"/>
    </location>
</feature>
<dbReference type="SUPFAM" id="SSF54862">
    <property type="entry name" value="4Fe-4S ferredoxins"/>
    <property type="match status" value="1"/>
</dbReference>
<feature type="binding site" evidence="11">
    <location>
        <position position="64"/>
    </location>
    <ligand>
        <name>thiamine diphosphate</name>
        <dbReference type="ChEBI" id="CHEBI:58937"/>
    </ligand>
</feature>
<feature type="binding site" evidence="13">
    <location>
        <position position="753"/>
    </location>
    <ligand>
        <name>[4Fe-4S] cluster</name>
        <dbReference type="ChEBI" id="CHEBI:49883"/>
        <label>2</label>
    </ligand>
</feature>
<dbReference type="CDD" id="cd07034">
    <property type="entry name" value="TPP_PYR_PFOR_IOR-alpha_like"/>
    <property type="match status" value="1"/>
</dbReference>
<protein>
    <recommendedName>
        <fullName evidence="10">Pyruvate-flavodoxin oxidoreductase</fullName>
        <ecNumber evidence="10">1.2.7.-</ecNumber>
    </recommendedName>
</protein>
<dbReference type="Pfam" id="PF02775">
    <property type="entry name" value="TPP_enzyme_C"/>
    <property type="match status" value="1"/>
</dbReference>
<evidence type="ECO:0000256" key="12">
    <source>
        <dbReference type="PIRSR" id="PIRSR000159-2"/>
    </source>
</evidence>
<dbReference type="Pfam" id="PF01558">
    <property type="entry name" value="POR"/>
    <property type="match status" value="1"/>
</dbReference>
<dbReference type="GO" id="GO:0022900">
    <property type="term" value="P:electron transport chain"/>
    <property type="evidence" value="ECO:0007669"/>
    <property type="project" value="InterPro"/>
</dbReference>
<feature type="binding site" evidence="11">
    <location>
        <position position="31"/>
    </location>
    <ligand>
        <name>pyruvate</name>
        <dbReference type="ChEBI" id="CHEBI:15361"/>
    </ligand>
</feature>
<dbReference type="Gene3D" id="3.40.50.970">
    <property type="match status" value="2"/>
</dbReference>
<evidence type="ECO:0000256" key="8">
    <source>
        <dbReference type="ARBA" id="ARBA00023014"/>
    </source>
</evidence>
<feature type="binding site" evidence="13">
    <location>
        <position position="704"/>
    </location>
    <ligand>
        <name>[4Fe-4S] cluster</name>
        <dbReference type="ChEBI" id="CHEBI:49883"/>
        <label>2</label>
    </ligand>
</feature>
<dbReference type="FunFam" id="3.40.50.970:FF:000041">
    <property type="entry name" value="Pyruvate:ferredoxin (Flavodoxin) oxidoreductase"/>
    <property type="match status" value="1"/>
</dbReference>
<feature type="binding site" evidence="11">
    <location>
        <begin position="1016"/>
        <end position="1021"/>
    </location>
    <ligand>
        <name>thiamine diphosphate</name>
        <dbReference type="ChEBI" id="CHEBI:58937"/>
    </ligand>
</feature>
<dbReference type="Pfam" id="PF17147">
    <property type="entry name" value="PFOR_II"/>
    <property type="match status" value="1"/>
</dbReference>
<reference evidence="14" key="1">
    <citation type="submission" date="2021-07" db="EMBL/GenBank/DDBJ databases">
        <title>Draft genome sequence of carbapenem-resistant Aeromonas spp. in Japan.</title>
        <authorList>
            <person name="Maehana S."/>
            <person name="Suzuki M."/>
            <person name="Kitasato H."/>
        </authorList>
    </citation>
    <scope>NUCLEOTIDE SEQUENCE</scope>
    <source>
        <strain evidence="14">KAM351</strain>
    </source>
</reference>
<dbReference type="FunFam" id="3.40.50.920:FF:000007">
    <property type="entry name" value="Pyruvate:ferredoxin (Flavodoxin) oxidoreductase"/>
    <property type="match status" value="1"/>
</dbReference>
<feature type="binding site" evidence="13">
    <location>
        <position position="697"/>
    </location>
    <ligand>
        <name>[4Fe-4S] cluster</name>
        <dbReference type="ChEBI" id="CHEBI:49883"/>
        <label>1</label>
    </ligand>
</feature>
<dbReference type="EMBL" id="BPNN01000079">
    <property type="protein sequence ID" value="GJA65205.1"/>
    <property type="molecule type" value="Genomic_DNA"/>
</dbReference>
<dbReference type="InterPro" id="IPR037112">
    <property type="entry name" value="Pyrv-flavodox_OxR_EKR_sf"/>
</dbReference>
<evidence type="ECO:0000256" key="3">
    <source>
        <dbReference type="ARBA" id="ARBA00022485"/>
    </source>
</evidence>
<dbReference type="EC" id="1.2.7.-" evidence="10"/>
<dbReference type="GO" id="GO:0044281">
    <property type="term" value="P:small molecule metabolic process"/>
    <property type="evidence" value="ECO:0007669"/>
    <property type="project" value="UniProtKB-ARBA"/>
</dbReference>
<keyword evidence="8 13" id="KW-0411">Iron-sulfur</keyword>
<evidence type="ECO:0000256" key="7">
    <source>
        <dbReference type="ARBA" id="ARBA00023004"/>
    </source>
</evidence>
<feature type="binding site" evidence="13">
    <location>
        <position position="694"/>
    </location>
    <ligand>
        <name>[4Fe-4S] cluster</name>
        <dbReference type="ChEBI" id="CHEBI:49883"/>
        <label>1</label>
    </ligand>
</feature>
<evidence type="ECO:0000256" key="10">
    <source>
        <dbReference type="PIRNR" id="PIRNR000159"/>
    </source>
</evidence>